<dbReference type="SMART" id="SM00032">
    <property type="entry name" value="CCP"/>
    <property type="match status" value="15"/>
</dbReference>
<dbReference type="Pfam" id="PF00024">
    <property type="entry name" value="PAN_1"/>
    <property type="match status" value="20"/>
</dbReference>
<feature type="domain" description="Sushi" evidence="6">
    <location>
        <begin position="776"/>
        <end position="829"/>
    </location>
</feature>
<dbReference type="PROSITE" id="PS50948">
    <property type="entry name" value="PAN"/>
    <property type="match status" value="13"/>
</dbReference>
<feature type="domain" description="Sushi" evidence="6">
    <location>
        <begin position="1262"/>
        <end position="1315"/>
    </location>
</feature>
<keyword evidence="2" id="KW-0677">Repeat</keyword>
<dbReference type="InterPro" id="IPR035976">
    <property type="entry name" value="Sushi/SCR/CCP_sf"/>
</dbReference>
<feature type="domain" description="Sushi" evidence="6">
    <location>
        <begin position="1319"/>
        <end position="1372"/>
    </location>
</feature>
<feature type="domain" description="Apple" evidence="7">
    <location>
        <begin position="827"/>
        <end position="908"/>
    </location>
</feature>
<dbReference type="SUPFAM" id="SSF57535">
    <property type="entry name" value="Complement control module/SCR domain"/>
    <property type="match status" value="13"/>
</dbReference>
<feature type="domain" description="Sushi" evidence="6">
    <location>
        <begin position="1533"/>
        <end position="1586"/>
    </location>
</feature>
<dbReference type="Proteomes" id="UP000515154">
    <property type="component" value="Linkage group LG9"/>
</dbReference>
<evidence type="ECO:0000256" key="4">
    <source>
        <dbReference type="ARBA" id="ARBA00023180"/>
    </source>
</evidence>
<feature type="domain" description="Apple" evidence="7">
    <location>
        <begin position="1584"/>
        <end position="1665"/>
    </location>
</feature>
<keyword evidence="4" id="KW-0325">Glycoprotein</keyword>
<keyword evidence="3" id="KW-1015">Disulfide bond</keyword>
<dbReference type="CDD" id="cd00033">
    <property type="entry name" value="CCP"/>
    <property type="match status" value="12"/>
</dbReference>
<name>A0A6P7SRI9_9MOLL</name>
<dbReference type="Gene3D" id="3.50.4.10">
    <property type="entry name" value="Hepatocyte Growth Factor"/>
    <property type="match status" value="14"/>
</dbReference>
<dbReference type="SMART" id="SM00473">
    <property type="entry name" value="PAN_AP"/>
    <property type="match status" value="20"/>
</dbReference>
<dbReference type="PROSITE" id="PS50923">
    <property type="entry name" value="SUSHI"/>
    <property type="match status" value="13"/>
</dbReference>
<feature type="domain" description="Apple" evidence="7">
    <location>
        <begin position="1799"/>
        <end position="1879"/>
    </location>
</feature>
<dbReference type="PANTHER" id="PTHR19325">
    <property type="entry name" value="COMPLEMENT COMPONENT-RELATED SUSHI DOMAIN-CONTAINING"/>
    <property type="match status" value="1"/>
</dbReference>
<dbReference type="KEGG" id="osn:115215518"/>
<feature type="domain" description="Sushi" evidence="6">
    <location>
        <begin position="2234"/>
        <end position="2287"/>
    </location>
</feature>
<feature type="domain" description="Sushi" evidence="6">
    <location>
        <begin position="561"/>
        <end position="614"/>
    </location>
</feature>
<feature type="domain" description="Apple" evidence="7">
    <location>
        <begin position="612"/>
        <end position="693"/>
    </location>
</feature>
<feature type="domain" description="Apple" evidence="7">
    <location>
        <begin position="2070"/>
        <end position="2151"/>
    </location>
</feature>
<evidence type="ECO:0000259" key="6">
    <source>
        <dbReference type="PROSITE" id="PS50923"/>
    </source>
</evidence>
<keyword evidence="8" id="KW-1185">Reference proteome</keyword>
<dbReference type="Gene3D" id="2.10.70.10">
    <property type="entry name" value="Complement Module, domain 1"/>
    <property type="match status" value="7"/>
</dbReference>
<evidence type="ECO:0000256" key="3">
    <source>
        <dbReference type="ARBA" id="ARBA00023157"/>
    </source>
</evidence>
<reference evidence="9" key="1">
    <citation type="submission" date="2025-08" db="UniProtKB">
        <authorList>
            <consortium name="RefSeq"/>
        </authorList>
    </citation>
    <scope>IDENTIFICATION</scope>
</reference>
<dbReference type="InterPro" id="IPR000436">
    <property type="entry name" value="Sushi_SCR_CCP_dom"/>
</dbReference>
<evidence type="ECO:0000313" key="9">
    <source>
        <dbReference type="RefSeq" id="XP_029640551.2"/>
    </source>
</evidence>
<feature type="domain" description="Apple" evidence="7">
    <location>
        <begin position="1"/>
        <end position="71"/>
    </location>
</feature>
<evidence type="ECO:0000259" key="7">
    <source>
        <dbReference type="PROSITE" id="PS50948"/>
    </source>
</evidence>
<feature type="domain" description="Sushi" evidence="6">
    <location>
        <begin position="290"/>
        <end position="343"/>
    </location>
</feature>
<evidence type="ECO:0000256" key="1">
    <source>
        <dbReference type="ARBA" id="ARBA00022659"/>
    </source>
</evidence>
<dbReference type="RefSeq" id="XP_029640551.2">
    <property type="nucleotide sequence ID" value="XM_029784691.2"/>
</dbReference>
<evidence type="ECO:0000256" key="2">
    <source>
        <dbReference type="ARBA" id="ARBA00022737"/>
    </source>
</evidence>
<feature type="domain" description="Apple" evidence="7">
    <location>
        <begin position="426"/>
        <end position="500"/>
    </location>
</feature>
<feature type="domain" description="Apple" evidence="7">
    <location>
        <begin position="1881"/>
        <end position="1958"/>
    </location>
</feature>
<dbReference type="PANTHER" id="PTHR19325:SF575">
    <property type="entry name" value="LOCOMOTION-RELATED PROTEIN HIKARU GENKI"/>
    <property type="match status" value="1"/>
</dbReference>
<feature type="domain" description="Apple" evidence="7">
    <location>
        <begin position="341"/>
        <end position="422"/>
    </location>
</feature>
<feature type="domain" description="Sushi" evidence="6">
    <location>
        <begin position="990"/>
        <end position="1043"/>
    </location>
</feature>
<keyword evidence="1 5" id="KW-0768">Sushi</keyword>
<feature type="domain" description="Apple" evidence="7">
    <location>
        <begin position="1041"/>
        <end position="1122"/>
    </location>
</feature>
<organism evidence="8 9">
    <name type="scientific">Octopus sinensis</name>
    <name type="common">East Asian common octopus</name>
    <dbReference type="NCBI Taxonomy" id="2607531"/>
    <lineage>
        <taxon>Eukaryota</taxon>
        <taxon>Metazoa</taxon>
        <taxon>Spiralia</taxon>
        <taxon>Lophotrochozoa</taxon>
        <taxon>Mollusca</taxon>
        <taxon>Cephalopoda</taxon>
        <taxon>Coleoidea</taxon>
        <taxon>Octopodiformes</taxon>
        <taxon>Octopoda</taxon>
        <taxon>Incirrata</taxon>
        <taxon>Octopodidae</taxon>
        <taxon>Octopus</taxon>
    </lineage>
</organism>
<feature type="domain" description="Sushi" evidence="6">
    <location>
        <begin position="2019"/>
        <end position="2072"/>
    </location>
</feature>
<feature type="domain" description="Apple" evidence="7">
    <location>
        <begin position="2285"/>
        <end position="2366"/>
    </location>
</feature>
<gene>
    <name evidence="9" type="primary">LOC115215518</name>
</gene>
<dbReference type="InterPro" id="IPR003609">
    <property type="entry name" value="Pan_app"/>
</dbReference>
<feature type="domain" description="Apple" evidence="7">
    <location>
        <begin position="1370"/>
        <end position="1451"/>
    </location>
</feature>
<proteinExistence type="predicted"/>
<comment type="caution">
    <text evidence="5">Lacks conserved residue(s) required for the propagation of feature annotation.</text>
</comment>
<feature type="domain" description="Apple" evidence="7">
    <location>
        <begin position="126"/>
        <end position="207"/>
    </location>
</feature>
<feature type="domain" description="Sushi" evidence="6">
    <location>
        <begin position="1748"/>
        <end position="1801"/>
    </location>
</feature>
<feature type="domain" description="Sushi" evidence="6">
    <location>
        <begin position="2451"/>
        <end position="2504"/>
    </location>
</feature>
<feature type="domain" description="Sushi" evidence="6">
    <location>
        <begin position="1962"/>
        <end position="2015"/>
    </location>
</feature>
<sequence length="2529" mass="283842">MKKVSVPRSATLGELENVNLNDCNEACNQYLGCNSFQYNEQDKLCELTNATQLNNELKPNDGSWDIYIVSPVVTKVNCGAPKDVVGASKSYDTTNYESEVIYTCQDEEELKATCKENKKWAPEVSCKVSKINFVKVKGAILDVPGKTMLNKKNVTAEACAEKCLSDKTCLSFEITKRSGNCYLSKATAASTTELKTAKDRDYYQQIKPDDDVLTFKKTAIPGHDTFDQIGGISLKECDHACLQIPGCKSYEYHEANKSCIPSNETLLTYDLKPNKDGWDIYIMNPVYSNVSCETPKDIAHTSKSYNSTNYRSEVTYTCPGGEKFKSICGKDNKWTPMISLCKDFKNQFVEVNDSLLDVPAKKLWKKKNVTAEACAKKCFSDKKCLSFEISKRSGKCFLSKNTAATSNKLKAAKTRNYYQRIKPDDTKIELPKVSIPGQDIFKELKNVNLKKCDEACLQHSECNSYEYNEERKACNLSEVTHLTDKLEPNDGTSDTYIIDPDYSKINCGPPKDIVGAEKSYNATTYKSEVIYTCPGDELKSICKKDNKWTPVNSTCKAYAKINCGAPKEVVGATKSYKTITFQSEVTYTCPKGEQLKSVCEKNNKWTPVAEACKVSQINFVKVKDATLDVSGKILWKEKNVTADACAEGCLSNENCLSFEINKNDGKCYFSRQTAATNKKMKTTKSRDYYQRVKSDKPVMIKKVSMPSKTILGQLKNKTLKECEKTCQHYIGCNSYQYNAEAKLCDLSNVTQLSDDVLKPNDGDWDIFLVNPVNSKVDCGPPKDINGAKKTYNTTTFKSEVTYTCPEGEKFKSVCKEDHKWSPVPSTCKAAQIHFVKVKYAVLDVSGKPLLHKKNITTDACAKECLSDKTCLSFEMNKENGDCYLSKQTATKSKKMKSDKSRDYYQRIKSDKPVMLKKASLPSKATLGRLKNKTLKECDKACHHYIGCNSYQYNAEAKLCDLSNVTQLNNVLKPVNGNWDIYLLNPAYKKVNCGRPKRVVGAKKSYKATTFKSEVTYTCPEGEIFKSVCKEDQKWSPVPSACEAAKINFVKVKDAVLDVSGKTLLQKKNVTADACAKECLSDESCLSFEITKESGGCYLSRKIATSSKKMKSSKSRDYYQRIKSKDDVLILKSAAIPGHDTFGRVDNVSLKECDHACHQNPGCNSYEYNEKLKLCDQSNVTHLTQDLLPNTWEWNTYIINPVNSKINCGPPKDIVGAEKDYKSTDYKSEVTYTCPDEESFKSTCEKNNKWTPVPPICNVYSKINCGPPKDIVGAEKSYNTTTYKSEVIYTCPEGDKLKSICKKDRKWAPVHSACKAYAKINCGTPKEVAGASKSYKTTTFRSEVTYTCPKGEQLKSVCEKNNKWTPVAEACKVSQINFVKVKDATLDVSGKRLWKKKSVTADACAKKCLSDKNCLSFEMKKKNGKCYLSKKTAATTNKIKTSKSRDYYQRVKSNKPVMFKKVSMPSKAILGQLKGKTLKQCDKACHHYIGCNSYQFNAESKLCDLSNVTHLTDVFKPTDGNWNIYLVNPVNSKVDCGPPKDVISANKSYKTTTFKSKVTYTCPEGEKLQSVCKENHKWSPVPSTCEVARINFVKVKDAVLDVSGKILLQKKNMTADACGKECLSDETCLSFEINKRNKECYLSKKTATKSKKMKSDKSRDYYQRTKSKDDVLVLKSTSIPGHDSFERVDNVSLKECDHACHQNPGCNSYEYNEKLKLCDQSNVTHLTQDLLPNTWEWNTYIINPVNSKINCGPPKDIVGAEKDYKSTDYKSEVTYSCPADETIKSICEKNNKWTPVPPICKDTKNQFVKVKDASLDVPEKKLLRSNKMTAETCIVNCLPDKNCLSFEITKSGKCYLSKKTAATSKKLKAAPDSDYYQRIQPNEKQIMLRDVSIPGTNILGLHKKMDLKKCNESCQQNPECHSYQYNEKDKICKLRKATHLTHELKISKGIWDTYFLNTDYTDINCGPPNDVTGSVKSYNSTTYKSEVTYTCPEGEKLKSVCEKDNKWTPVASVCKAYANINCGNPKDVVNALKSYETTTYKSEVTYTCPKGEKLKSTCEKDSKWTPVASACKDIEIHFMKIKNAVLDEVGKIILSGKNMTKDDCAERCLSHKSCLSFEITKKGGKCYISKQTAASSKKIKIAEDRDYYQRVKSIGEPVTIKKVNLQKKDIFGRVKNKTLKECNKTCQEYSGCNSFQYNEKAKLCDLSGVTQLTDKLEPNDGSWDIFMVNPTFLQVDCGSPKNVTNAEKSYKTTTYKSEVTYTCPGGEKFKATCKDNNKWDPVIPSCSAAQIHFVKVTDAILDVTGKTLADKKNVTADTCAEKCLSYKTCLSFEMNKQSGKCYLSKESTATSKKIKATKSRDYYQRINSDDELLTFKRTAIPGQDTFGRLKNIELKECHHICHQNPGCKSYEYNERTKTCDQSNATHLTQNLQPNKWGWDTYIINPASPTAEVNCGPPKDIADASKSYKATTYKSEVTYTCPLGEKLVSVCENSSKWSSVETPCEDIQNHFATVKEAILDVKGKYCGIRKM</sequence>
<protein>
    <submittedName>
        <fullName evidence="9">Uncharacterized protein LOC115215518</fullName>
    </submittedName>
</protein>
<dbReference type="Pfam" id="PF14295">
    <property type="entry name" value="PAN_4"/>
    <property type="match status" value="1"/>
</dbReference>
<accession>A0A6P7SRI9</accession>
<evidence type="ECO:0000313" key="8">
    <source>
        <dbReference type="Proteomes" id="UP000515154"/>
    </source>
</evidence>
<evidence type="ECO:0000256" key="5">
    <source>
        <dbReference type="PROSITE-ProRule" id="PRU00302"/>
    </source>
</evidence>
<feature type="domain" description="Sushi" evidence="6">
    <location>
        <begin position="1205"/>
        <end position="1258"/>
    </location>
</feature>
<dbReference type="SUPFAM" id="SSF57414">
    <property type="entry name" value="Hairpin loop containing domain-like"/>
    <property type="match status" value="12"/>
</dbReference>
<dbReference type="InterPro" id="IPR050350">
    <property type="entry name" value="Compl-Cell_Adhes-Reg"/>
</dbReference>